<dbReference type="Proteomes" id="UP001205890">
    <property type="component" value="Unassembled WGS sequence"/>
</dbReference>
<feature type="transmembrane region" description="Helical" evidence="2">
    <location>
        <begin position="229"/>
        <end position="251"/>
    </location>
</feature>
<evidence type="ECO:0000256" key="2">
    <source>
        <dbReference type="SAM" id="Phobius"/>
    </source>
</evidence>
<feature type="transmembrane region" description="Helical" evidence="2">
    <location>
        <begin position="75"/>
        <end position="96"/>
    </location>
</feature>
<organism evidence="4 5">
    <name type="scientific">Alsobacter ponti</name>
    <dbReference type="NCBI Taxonomy" id="2962936"/>
    <lineage>
        <taxon>Bacteria</taxon>
        <taxon>Pseudomonadati</taxon>
        <taxon>Pseudomonadota</taxon>
        <taxon>Alphaproteobacteria</taxon>
        <taxon>Hyphomicrobiales</taxon>
        <taxon>Alsobacteraceae</taxon>
        <taxon>Alsobacter</taxon>
    </lineage>
</organism>
<feature type="region of interest" description="Disordered" evidence="1">
    <location>
        <begin position="146"/>
        <end position="170"/>
    </location>
</feature>
<protein>
    <submittedName>
        <fullName evidence="4">DUF4231 domain-containing protein</fullName>
    </submittedName>
</protein>
<keyword evidence="2" id="KW-1133">Transmembrane helix</keyword>
<evidence type="ECO:0000256" key="1">
    <source>
        <dbReference type="SAM" id="MobiDB-lite"/>
    </source>
</evidence>
<keyword evidence="5" id="KW-1185">Reference proteome</keyword>
<evidence type="ECO:0000259" key="3">
    <source>
        <dbReference type="Pfam" id="PF18181"/>
    </source>
</evidence>
<reference evidence="4 5" key="1">
    <citation type="submission" date="2022-07" db="EMBL/GenBank/DDBJ databases">
        <authorList>
            <person name="Li W.-J."/>
            <person name="Deng Q.-Q."/>
        </authorList>
    </citation>
    <scope>NUCLEOTIDE SEQUENCE [LARGE SCALE GENOMIC DNA]</scope>
    <source>
        <strain evidence="4 5">SYSU M60028</strain>
    </source>
</reference>
<feature type="domain" description="SMODS and SLOG-associating 2TM effector" evidence="3">
    <location>
        <begin position="175"/>
        <end position="308"/>
    </location>
</feature>
<dbReference type="InterPro" id="IPR040884">
    <property type="entry name" value="SLATT_1"/>
</dbReference>
<proteinExistence type="predicted"/>
<dbReference type="EMBL" id="JANCLU010000028">
    <property type="protein sequence ID" value="MCP8940826.1"/>
    <property type="molecule type" value="Genomic_DNA"/>
</dbReference>
<comment type="caution">
    <text evidence="4">The sequence shown here is derived from an EMBL/GenBank/DDBJ whole genome shotgun (WGS) entry which is preliminary data.</text>
</comment>
<sequence length="319" mass="33280">MSVVENLPDTAPPPAPDAAAPLARVAQRAADWSATAGRLNAAVTRTRKATLGLSLAGAAAATLASQMASETPGRAGLLVLGAVILAAGNFISARLGGPERIASWTRARAIAEAMKSEAFRYAARAAPYDDPATARERLPAEARRIEEGGDDLLPELTQSKAPGSAPRDMLSPTEYRDRRVVAQIDLYYRPRAELSRRRASLLRKAEFGVALAATLITAAAGATGKTIPFTGVPFDIAAVTALLTTVGAGLLSHAEASRYGYLAASYLATANRLEAELAGFDAAAQPGGDWSGWVARCEAVMSAETQGWQARWTRPPGGG</sequence>
<dbReference type="RefSeq" id="WP_254746032.1">
    <property type="nucleotide sequence ID" value="NZ_JANCLU010000028.1"/>
</dbReference>
<keyword evidence="2" id="KW-0472">Membrane</keyword>
<feature type="transmembrane region" description="Helical" evidence="2">
    <location>
        <begin position="205"/>
        <end position="223"/>
    </location>
</feature>
<dbReference type="InterPro" id="IPR025325">
    <property type="entry name" value="DUF4231"/>
</dbReference>
<evidence type="ECO:0000313" key="5">
    <source>
        <dbReference type="Proteomes" id="UP001205890"/>
    </source>
</evidence>
<dbReference type="Pfam" id="PF18181">
    <property type="entry name" value="SLATT_1"/>
    <property type="match status" value="1"/>
</dbReference>
<gene>
    <name evidence="4" type="ORF">NK718_20055</name>
</gene>
<dbReference type="NCBIfam" id="NF033634">
    <property type="entry name" value="SLATT_1"/>
    <property type="match status" value="1"/>
</dbReference>
<name>A0ABT1LI84_9HYPH</name>
<dbReference type="Pfam" id="PF14015">
    <property type="entry name" value="DUF4231"/>
    <property type="match status" value="1"/>
</dbReference>
<accession>A0ABT1LI84</accession>
<evidence type="ECO:0000313" key="4">
    <source>
        <dbReference type="EMBL" id="MCP8940826.1"/>
    </source>
</evidence>
<keyword evidence="2" id="KW-0812">Transmembrane</keyword>